<organism evidence="8 9">
    <name type="scientific">Anas zonorhyncha</name>
    <name type="common">Eastern spot-billed duck</name>
    <dbReference type="NCBI Taxonomy" id="75864"/>
    <lineage>
        <taxon>Eukaryota</taxon>
        <taxon>Metazoa</taxon>
        <taxon>Chordata</taxon>
        <taxon>Craniata</taxon>
        <taxon>Vertebrata</taxon>
        <taxon>Euteleostomi</taxon>
        <taxon>Archelosauria</taxon>
        <taxon>Archosauria</taxon>
        <taxon>Dinosauria</taxon>
        <taxon>Saurischia</taxon>
        <taxon>Theropoda</taxon>
        <taxon>Coelurosauria</taxon>
        <taxon>Aves</taxon>
        <taxon>Neognathae</taxon>
        <taxon>Galloanserae</taxon>
        <taxon>Anseriformes</taxon>
        <taxon>Anatidae</taxon>
        <taxon>Anatinae</taxon>
        <taxon>Anas</taxon>
    </lineage>
</organism>
<evidence type="ECO:0000256" key="1">
    <source>
        <dbReference type="ARBA" id="ARBA00022723"/>
    </source>
</evidence>
<dbReference type="Ensembl" id="ENSAZOT00000015534.1">
    <property type="protein sequence ID" value="ENSAZOP00000014463.1"/>
    <property type="gene ID" value="ENSAZOG00000009315.1"/>
</dbReference>
<evidence type="ECO:0000313" key="8">
    <source>
        <dbReference type="Ensembl" id="ENSAZOP00000014463.1"/>
    </source>
</evidence>
<dbReference type="InterPro" id="IPR001841">
    <property type="entry name" value="Znf_RING"/>
</dbReference>
<keyword evidence="3" id="KW-0862">Zinc</keyword>
<keyword evidence="9" id="KW-1185">Reference proteome</keyword>
<evidence type="ECO:0000256" key="2">
    <source>
        <dbReference type="ARBA" id="ARBA00022771"/>
    </source>
</evidence>
<accession>A0A8B9UTV1</accession>
<dbReference type="InterPro" id="IPR058030">
    <property type="entry name" value="TRIM8/14/16/25/29/45/65_CC"/>
</dbReference>
<dbReference type="SUPFAM" id="SSF57845">
    <property type="entry name" value="B-box zinc-binding domain"/>
    <property type="match status" value="1"/>
</dbReference>
<dbReference type="Proteomes" id="UP000694549">
    <property type="component" value="Unplaced"/>
</dbReference>
<evidence type="ECO:0000256" key="4">
    <source>
        <dbReference type="PROSITE-ProRule" id="PRU00175"/>
    </source>
</evidence>
<evidence type="ECO:0000256" key="3">
    <source>
        <dbReference type="ARBA" id="ARBA00022833"/>
    </source>
</evidence>
<dbReference type="InterPro" id="IPR051051">
    <property type="entry name" value="E3_ubiq-ligase_TRIM/RNF"/>
</dbReference>
<reference evidence="8" key="2">
    <citation type="submission" date="2025-09" db="UniProtKB">
        <authorList>
            <consortium name="Ensembl"/>
        </authorList>
    </citation>
    <scope>IDENTIFICATION</scope>
</reference>
<dbReference type="InterPro" id="IPR017907">
    <property type="entry name" value="Znf_RING_CS"/>
</dbReference>
<dbReference type="AlphaFoldDB" id="A0A8B9UTV1"/>
<name>A0A8B9UTV1_9AVES</name>
<evidence type="ECO:0000256" key="5">
    <source>
        <dbReference type="SAM" id="Coils"/>
    </source>
</evidence>
<reference evidence="8" key="1">
    <citation type="submission" date="2025-08" db="UniProtKB">
        <authorList>
            <consortium name="Ensembl"/>
        </authorList>
    </citation>
    <scope>IDENTIFICATION</scope>
</reference>
<keyword evidence="5" id="KW-0175">Coiled coil</keyword>
<dbReference type="Pfam" id="PF13445">
    <property type="entry name" value="zf-RING_UBOX"/>
    <property type="match status" value="1"/>
</dbReference>
<keyword evidence="2 4" id="KW-0863">Zinc-finger</keyword>
<dbReference type="Pfam" id="PF00643">
    <property type="entry name" value="zf-B_box"/>
    <property type="match status" value="1"/>
</dbReference>
<dbReference type="PROSITE" id="PS50089">
    <property type="entry name" value="ZF_RING_2"/>
    <property type="match status" value="1"/>
</dbReference>
<dbReference type="PANTHER" id="PTHR25465:SF14">
    <property type="entry name" value="E3 UBIQUITIN-PROTEIN LIGASE TRIM65"/>
    <property type="match status" value="1"/>
</dbReference>
<dbReference type="Pfam" id="PF25600">
    <property type="entry name" value="TRIM_CC"/>
    <property type="match status" value="1"/>
</dbReference>
<protein>
    <recommendedName>
        <fullName evidence="7">RING-type domain-containing protein</fullName>
    </recommendedName>
</protein>
<dbReference type="InterPro" id="IPR013083">
    <property type="entry name" value="Znf_RING/FYVE/PHD"/>
</dbReference>
<evidence type="ECO:0000313" key="9">
    <source>
        <dbReference type="Proteomes" id="UP000694549"/>
    </source>
</evidence>
<dbReference type="PANTHER" id="PTHR25465">
    <property type="entry name" value="B-BOX DOMAIN CONTAINING"/>
    <property type="match status" value="1"/>
</dbReference>
<dbReference type="GO" id="GO:0008270">
    <property type="term" value="F:zinc ion binding"/>
    <property type="evidence" value="ECO:0007669"/>
    <property type="project" value="UniProtKB-KW"/>
</dbReference>
<feature type="region of interest" description="Disordered" evidence="6">
    <location>
        <begin position="308"/>
        <end position="348"/>
    </location>
</feature>
<dbReference type="SUPFAM" id="SSF57850">
    <property type="entry name" value="RING/U-box"/>
    <property type="match status" value="1"/>
</dbReference>
<evidence type="ECO:0000256" key="6">
    <source>
        <dbReference type="SAM" id="MobiDB-lite"/>
    </source>
</evidence>
<feature type="domain" description="RING-type" evidence="7">
    <location>
        <begin position="15"/>
        <end position="63"/>
    </location>
</feature>
<dbReference type="PROSITE" id="PS00518">
    <property type="entry name" value="ZF_RING_1"/>
    <property type="match status" value="1"/>
</dbReference>
<proteinExistence type="predicted"/>
<dbReference type="InterPro" id="IPR027370">
    <property type="entry name" value="Znf-RING_euk"/>
</dbReference>
<dbReference type="Gene3D" id="3.30.160.60">
    <property type="entry name" value="Classic Zinc Finger"/>
    <property type="match status" value="1"/>
</dbReference>
<keyword evidence="1" id="KW-0479">Metal-binding</keyword>
<dbReference type="SMART" id="SM00336">
    <property type="entry name" value="BBOX"/>
    <property type="match status" value="1"/>
</dbReference>
<dbReference type="Gene3D" id="3.30.40.10">
    <property type="entry name" value="Zinc/RING finger domain, C3HC4 (zinc finger)"/>
    <property type="match status" value="1"/>
</dbReference>
<dbReference type="SMART" id="SM00184">
    <property type="entry name" value="RING"/>
    <property type="match status" value="1"/>
</dbReference>
<evidence type="ECO:0000259" key="7">
    <source>
        <dbReference type="PROSITE" id="PS50089"/>
    </source>
</evidence>
<feature type="coiled-coil region" evidence="5">
    <location>
        <begin position="146"/>
        <end position="180"/>
    </location>
</feature>
<sequence>MALSISPKLEEKLVCSICLELFKVPITLPCGHNFCKRCISDHQGKQEQAAAGAKQGFSCPECRQSCAPQLELKKNVTLSKVLELVRASTTGVKQCEVTPGGLCPRHGRPLELYCEDEQRCICCVCTVQQCQRHRRALLEDVHSRKQALLEKSVKEAQEESEKIERALQELEERTQSIKDSSEGLRSVILSKFAHLEKSLQAFQCQMVAKVEQELSAALRRVEENSNTLKGHLDTLRQHQEQARDLLVSTTDHRTFLEVLSRSLPHNAGRRCAGGTQRGDARCLRAGLGAAAPPQAGARVSVCPSAGIPPAPGLGEPGGAPPGAVRRGRRGGAPQRDPRRHLPAPAGGFAWCHGPQIPRPRCLR</sequence>
<dbReference type="InterPro" id="IPR000315">
    <property type="entry name" value="Znf_B-box"/>
</dbReference>